<comment type="subcellular location">
    <subcellularLocation>
        <location evidence="1">Membrane</location>
    </subcellularLocation>
</comment>
<organism evidence="7 8">
    <name type="scientific">Coilia grayii</name>
    <name type="common">Gray's grenadier anchovy</name>
    <dbReference type="NCBI Taxonomy" id="363190"/>
    <lineage>
        <taxon>Eukaryota</taxon>
        <taxon>Metazoa</taxon>
        <taxon>Chordata</taxon>
        <taxon>Craniata</taxon>
        <taxon>Vertebrata</taxon>
        <taxon>Euteleostomi</taxon>
        <taxon>Actinopterygii</taxon>
        <taxon>Neopterygii</taxon>
        <taxon>Teleostei</taxon>
        <taxon>Clupei</taxon>
        <taxon>Clupeiformes</taxon>
        <taxon>Clupeoidei</taxon>
        <taxon>Engraulidae</taxon>
        <taxon>Coilinae</taxon>
        <taxon>Coilia</taxon>
    </lineage>
</organism>
<dbReference type="InterPro" id="IPR015631">
    <property type="entry name" value="CD2/SLAM_rcpt"/>
</dbReference>
<dbReference type="GO" id="GO:0016020">
    <property type="term" value="C:membrane"/>
    <property type="evidence" value="ECO:0007669"/>
    <property type="project" value="UniProtKB-SubCell"/>
</dbReference>
<dbReference type="InterPro" id="IPR007110">
    <property type="entry name" value="Ig-like_dom"/>
</dbReference>
<feature type="chain" id="PRO_5044882309" description="Ig-like domain-containing protein" evidence="5">
    <location>
        <begin position="22"/>
        <end position="206"/>
    </location>
</feature>
<accession>A0ABD1JPZ8</accession>
<feature type="domain" description="Ig-like" evidence="6">
    <location>
        <begin position="122"/>
        <end position="196"/>
    </location>
</feature>
<keyword evidence="3" id="KW-0472">Membrane</keyword>
<dbReference type="InterPro" id="IPR024303">
    <property type="entry name" value="NK_rcpt_2B4_Ig_dom"/>
</dbReference>
<sequence length="206" mass="22139">MYYIGYMNLLLCAGLQSVCDATQDAVCYGALGGPVHLQLMRNTTGHELNFKNEKNTIFRIRTNGKLAPKPPSQRWEVVAGNGTLIINPAESTDSGTYRLEISGSDGIIKHHTVQLMVEAPVSDVDLSISCSANGERKAWCSSNGDSPQYSWSLDGRALSGADADLSTDNQTVLLKGNVIGQLTCTVSNHISTTSISRVLFCSGQLL</sequence>
<dbReference type="InterPro" id="IPR036179">
    <property type="entry name" value="Ig-like_dom_sf"/>
</dbReference>
<evidence type="ECO:0000259" key="6">
    <source>
        <dbReference type="PROSITE" id="PS50835"/>
    </source>
</evidence>
<evidence type="ECO:0000313" key="7">
    <source>
        <dbReference type="EMBL" id="KAL2088698.1"/>
    </source>
</evidence>
<dbReference type="Proteomes" id="UP001591681">
    <property type="component" value="Unassembled WGS sequence"/>
</dbReference>
<evidence type="ECO:0000313" key="8">
    <source>
        <dbReference type="Proteomes" id="UP001591681"/>
    </source>
</evidence>
<dbReference type="PROSITE" id="PS50835">
    <property type="entry name" value="IG_LIKE"/>
    <property type="match status" value="1"/>
</dbReference>
<dbReference type="EMBL" id="JBHFQA010000013">
    <property type="protein sequence ID" value="KAL2088698.1"/>
    <property type="molecule type" value="Genomic_DNA"/>
</dbReference>
<keyword evidence="4" id="KW-0325">Glycoprotein</keyword>
<evidence type="ECO:0000256" key="4">
    <source>
        <dbReference type="ARBA" id="ARBA00023180"/>
    </source>
</evidence>
<keyword evidence="2 5" id="KW-0732">Signal</keyword>
<dbReference type="SUPFAM" id="SSF48726">
    <property type="entry name" value="Immunoglobulin"/>
    <property type="match status" value="1"/>
</dbReference>
<keyword evidence="8" id="KW-1185">Reference proteome</keyword>
<dbReference type="InterPro" id="IPR013783">
    <property type="entry name" value="Ig-like_fold"/>
</dbReference>
<proteinExistence type="predicted"/>
<gene>
    <name evidence="7" type="ORF">ACEWY4_015597</name>
</gene>
<evidence type="ECO:0000256" key="3">
    <source>
        <dbReference type="ARBA" id="ARBA00023136"/>
    </source>
</evidence>
<evidence type="ECO:0000256" key="2">
    <source>
        <dbReference type="ARBA" id="ARBA00022729"/>
    </source>
</evidence>
<reference evidence="7 8" key="1">
    <citation type="submission" date="2024-09" db="EMBL/GenBank/DDBJ databases">
        <title>A chromosome-level genome assembly of Gray's grenadier anchovy, Coilia grayii.</title>
        <authorList>
            <person name="Fu Z."/>
        </authorList>
    </citation>
    <scope>NUCLEOTIDE SEQUENCE [LARGE SCALE GENOMIC DNA]</scope>
    <source>
        <strain evidence="7">G4</strain>
        <tissue evidence="7">Muscle</tissue>
    </source>
</reference>
<dbReference type="AlphaFoldDB" id="A0ABD1JPZ8"/>
<evidence type="ECO:0000256" key="5">
    <source>
        <dbReference type="SAM" id="SignalP"/>
    </source>
</evidence>
<dbReference type="Gene3D" id="2.60.40.10">
    <property type="entry name" value="Immunoglobulins"/>
    <property type="match status" value="2"/>
</dbReference>
<dbReference type="Pfam" id="PF11465">
    <property type="entry name" value="Receptor_2B4"/>
    <property type="match status" value="1"/>
</dbReference>
<dbReference type="PANTHER" id="PTHR12080">
    <property type="entry name" value="SIGNALING LYMPHOCYTIC ACTIVATION MOLECULE"/>
    <property type="match status" value="1"/>
</dbReference>
<evidence type="ECO:0000256" key="1">
    <source>
        <dbReference type="ARBA" id="ARBA00004370"/>
    </source>
</evidence>
<feature type="signal peptide" evidence="5">
    <location>
        <begin position="1"/>
        <end position="21"/>
    </location>
</feature>
<comment type="caution">
    <text evidence="7">The sequence shown here is derived from an EMBL/GenBank/DDBJ whole genome shotgun (WGS) entry which is preliminary data.</text>
</comment>
<name>A0ABD1JPZ8_9TELE</name>
<protein>
    <recommendedName>
        <fullName evidence="6">Ig-like domain-containing protein</fullName>
    </recommendedName>
</protein>